<keyword evidence="1" id="KW-1133">Transmembrane helix</keyword>
<evidence type="ECO:0000313" key="3">
    <source>
        <dbReference type="EMBL" id="PAB60721.1"/>
    </source>
</evidence>
<organism evidence="3 4">
    <name type="scientific">Anaeromicrobium sediminis</name>
    <dbReference type="NCBI Taxonomy" id="1478221"/>
    <lineage>
        <taxon>Bacteria</taxon>
        <taxon>Bacillati</taxon>
        <taxon>Bacillota</taxon>
        <taxon>Clostridia</taxon>
        <taxon>Peptostreptococcales</taxon>
        <taxon>Thermotaleaceae</taxon>
        <taxon>Anaeromicrobium</taxon>
    </lineage>
</organism>
<dbReference type="InterPro" id="IPR004843">
    <property type="entry name" value="Calcineurin-like_PHP"/>
</dbReference>
<evidence type="ECO:0000313" key="4">
    <source>
        <dbReference type="Proteomes" id="UP000216024"/>
    </source>
</evidence>
<feature type="transmembrane region" description="Helical" evidence="1">
    <location>
        <begin position="50"/>
        <end position="69"/>
    </location>
</feature>
<feature type="transmembrane region" description="Helical" evidence="1">
    <location>
        <begin position="12"/>
        <end position="38"/>
    </location>
</feature>
<protein>
    <recommendedName>
        <fullName evidence="2">Calcineurin-like phosphoesterase domain-containing protein</fullName>
    </recommendedName>
</protein>
<reference evidence="3 4" key="1">
    <citation type="submission" date="2017-06" db="EMBL/GenBank/DDBJ databases">
        <title>Draft genome sequence of anaerobic fermentative bacterium Anaeromicrobium sediminis DY2726D isolated from West Pacific Ocean sediments.</title>
        <authorList>
            <person name="Zeng X."/>
        </authorList>
    </citation>
    <scope>NUCLEOTIDE SEQUENCE [LARGE SCALE GENOMIC DNA]</scope>
    <source>
        <strain evidence="3 4">DY2726D</strain>
    </source>
</reference>
<keyword evidence="4" id="KW-1185">Reference proteome</keyword>
<sequence length="396" mass="45145">MEIYNELKKVVIWLQYVFMIIFLGIYGAINFFVGRYIFNFANLGIIQVNKYIFWILFWITAFSFIISRFGHEILPRRLANIFLKVGSYWMALLFYMVLLLGIVYMFLLINKGVKIIPQDIINSSKFAMRSGILIVSTVIVICTIGYINANNLKVINYNVKIPKSAGDIKKLNAIMISDVHLGVLIDKEKLEKIVEKVNGENPDIIFICGDLVDEDISPILEHKMGEVLEKLKSKYGTYFVMGNHEYIGRKDKEIIEELKSANINVLVDEVTKVDNSFYVVGRDDLASGYIKGTERKSLDELTKGIDKSLPIIVLDHQPKELEEAKNIGADMQLSGHTHRGQMFPNNFITQRVYEVDWGHVKKDNLNVIVSSGVGTWGPPIRFGTNAEIVKISMDFK</sequence>
<dbReference type="SUPFAM" id="SSF56300">
    <property type="entry name" value="Metallo-dependent phosphatases"/>
    <property type="match status" value="1"/>
</dbReference>
<keyword evidence="1" id="KW-0812">Transmembrane</keyword>
<keyword evidence="1" id="KW-0472">Membrane</keyword>
<dbReference type="CDD" id="cd07385">
    <property type="entry name" value="MPP_YkuE_C"/>
    <property type="match status" value="1"/>
</dbReference>
<feature type="domain" description="Calcineurin-like phosphoesterase" evidence="2">
    <location>
        <begin position="175"/>
        <end position="339"/>
    </location>
</feature>
<evidence type="ECO:0000256" key="1">
    <source>
        <dbReference type="SAM" id="Phobius"/>
    </source>
</evidence>
<proteinExistence type="predicted"/>
<dbReference type="AlphaFoldDB" id="A0A267MM87"/>
<feature type="transmembrane region" description="Helical" evidence="1">
    <location>
        <begin position="130"/>
        <end position="149"/>
    </location>
</feature>
<dbReference type="EMBL" id="NIBG01000002">
    <property type="protein sequence ID" value="PAB60721.1"/>
    <property type="molecule type" value="Genomic_DNA"/>
</dbReference>
<gene>
    <name evidence="3" type="ORF">CCE28_04065</name>
</gene>
<feature type="transmembrane region" description="Helical" evidence="1">
    <location>
        <begin position="89"/>
        <end position="109"/>
    </location>
</feature>
<evidence type="ECO:0000259" key="2">
    <source>
        <dbReference type="Pfam" id="PF00149"/>
    </source>
</evidence>
<dbReference type="GO" id="GO:0016787">
    <property type="term" value="F:hydrolase activity"/>
    <property type="evidence" value="ECO:0007669"/>
    <property type="project" value="InterPro"/>
</dbReference>
<comment type="caution">
    <text evidence="3">The sequence shown here is derived from an EMBL/GenBank/DDBJ whole genome shotgun (WGS) entry which is preliminary data.</text>
</comment>
<dbReference type="PANTHER" id="PTHR31302">
    <property type="entry name" value="TRANSMEMBRANE PROTEIN WITH METALLOPHOSPHOESTERASE DOMAIN-RELATED"/>
    <property type="match status" value="1"/>
</dbReference>
<dbReference type="InterPro" id="IPR051158">
    <property type="entry name" value="Metallophosphoesterase_sf"/>
</dbReference>
<dbReference type="Pfam" id="PF00149">
    <property type="entry name" value="Metallophos"/>
    <property type="match status" value="1"/>
</dbReference>
<dbReference type="InterPro" id="IPR029052">
    <property type="entry name" value="Metallo-depent_PP-like"/>
</dbReference>
<accession>A0A267MM87</accession>
<name>A0A267MM87_9FIRM</name>
<dbReference type="OrthoDB" id="9780884at2"/>
<dbReference type="PANTHER" id="PTHR31302:SF0">
    <property type="entry name" value="TRANSMEMBRANE PROTEIN WITH METALLOPHOSPHOESTERASE DOMAIN"/>
    <property type="match status" value="1"/>
</dbReference>
<dbReference type="Gene3D" id="3.60.21.10">
    <property type="match status" value="1"/>
</dbReference>
<dbReference type="Proteomes" id="UP000216024">
    <property type="component" value="Unassembled WGS sequence"/>
</dbReference>